<dbReference type="EMBL" id="WBKG01000017">
    <property type="protein sequence ID" value="KAB1986848.1"/>
    <property type="molecule type" value="Genomic_DNA"/>
</dbReference>
<keyword evidence="1" id="KW-0812">Transmembrane</keyword>
<gene>
    <name evidence="2" type="ORF">F8144_21295</name>
</gene>
<dbReference type="RefSeq" id="WP_151470940.1">
    <property type="nucleotide sequence ID" value="NZ_WBKG01000017.1"/>
</dbReference>
<evidence type="ECO:0000313" key="3">
    <source>
        <dbReference type="Proteomes" id="UP000442990"/>
    </source>
</evidence>
<keyword evidence="1" id="KW-1133">Transmembrane helix</keyword>
<evidence type="ECO:0000256" key="1">
    <source>
        <dbReference type="SAM" id="Phobius"/>
    </source>
</evidence>
<keyword evidence="3" id="KW-1185">Reference proteome</keyword>
<accession>A0A7J5DDE4</accession>
<reference evidence="2 3" key="1">
    <citation type="submission" date="2019-09" db="EMBL/GenBank/DDBJ databases">
        <title>Isolation and identification of active actinomycetes.</title>
        <authorList>
            <person name="Yu Z."/>
            <person name="Han C."/>
            <person name="Yu B."/>
        </authorList>
    </citation>
    <scope>NUCLEOTIDE SEQUENCE [LARGE SCALE GENOMIC DNA]</scope>
    <source>
        <strain evidence="2 3">NEAU-H2</strain>
    </source>
</reference>
<proteinExistence type="predicted"/>
<dbReference type="AlphaFoldDB" id="A0A7J5DDE4"/>
<keyword evidence="1" id="KW-0472">Membrane</keyword>
<sequence length="182" mass="18634">MSAGSGPGQPEVGSPQRSKARNAVFVAGVIGVLTTMTLGAFEGVSLTTGLADDSALSDVVPADGRNSLVIGGIGAGGLTGLLIPLILAGLVKGTEEKPRLRSAEAFTNVLALLVFDVYLLAVSVLVAQFGRILPEGLTVLLSVFAIGFSWMPLALIPWERFGLTLTGVRFGSGSKPGSHESD</sequence>
<protein>
    <submittedName>
        <fullName evidence="2">Uncharacterized protein</fullName>
    </submittedName>
</protein>
<feature type="transmembrane region" description="Helical" evidence="1">
    <location>
        <begin position="23"/>
        <end position="48"/>
    </location>
</feature>
<comment type="caution">
    <text evidence="2">The sequence shown here is derived from an EMBL/GenBank/DDBJ whole genome shotgun (WGS) entry which is preliminary data.</text>
</comment>
<feature type="transmembrane region" description="Helical" evidence="1">
    <location>
        <begin position="109"/>
        <end position="130"/>
    </location>
</feature>
<evidence type="ECO:0000313" key="2">
    <source>
        <dbReference type="EMBL" id="KAB1986848.1"/>
    </source>
</evidence>
<name>A0A7J5DDE4_9ACTN</name>
<feature type="transmembrane region" description="Helical" evidence="1">
    <location>
        <begin position="68"/>
        <end position="88"/>
    </location>
</feature>
<dbReference type="Proteomes" id="UP000442990">
    <property type="component" value="Unassembled WGS sequence"/>
</dbReference>
<organism evidence="2 3">
    <name type="scientific">Streptomyces triticiradicis</name>
    <dbReference type="NCBI Taxonomy" id="2651189"/>
    <lineage>
        <taxon>Bacteria</taxon>
        <taxon>Bacillati</taxon>
        <taxon>Actinomycetota</taxon>
        <taxon>Actinomycetes</taxon>
        <taxon>Kitasatosporales</taxon>
        <taxon>Streptomycetaceae</taxon>
        <taxon>Streptomyces</taxon>
    </lineage>
</organism>
<feature type="transmembrane region" description="Helical" evidence="1">
    <location>
        <begin position="136"/>
        <end position="156"/>
    </location>
</feature>